<dbReference type="Proteomes" id="UP000028715">
    <property type="component" value="Unassembled WGS sequence"/>
</dbReference>
<dbReference type="eggNOG" id="ENOG5033I86">
    <property type="taxonomic scope" value="Bacteria"/>
</dbReference>
<gene>
    <name evidence="1" type="ORF">IW19_21540</name>
</gene>
<evidence type="ECO:0000313" key="1">
    <source>
        <dbReference type="EMBL" id="KFF03469.1"/>
    </source>
</evidence>
<name>A0A085ZGA5_9FLAO</name>
<dbReference type="STRING" id="362418.IW19_21540"/>
<dbReference type="InterPro" id="IPR037883">
    <property type="entry name" value="Knr4/Smi1-like_sf"/>
</dbReference>
<dbReference type="SUPFAM" id="SSF160631">
    <property type="entry name" value="SMI1/KNR4-like"/>
    <property type="match status" value="1"/>
</dbReference>
<dbReference type="AlphaFoldDB" id="A0A085ZGA5"/>
<accession>A0A085ZGA5</accession>
<evidence type="ECO:0008006" key="3">
    <source>
        <dbReference type="Google" id="ProtNLM"/>
    </source>
</evidence>
<protein>
    <recommendedName>
        <fullName evidence="3">Knr4/Smi1-like domain-containing protein</fullName>
    </recommendedName>
</protein>
<reference evidence="1 2" key="1">
    <citation type="submission" date="2014-07" db="EMBL/GenBank/DDBJ databases">
        <title>Genome of Flavobacterium reichenbachii LMG 25512.</title>
        <authorList>
            <person name="Stropko S.J."/>
            <person name="Pipes S.E."/>
            <person name="Newman J.D."/>
        </authorList>
    </citation>
    <scope>NUCLEOTIDE SEQUENCE [LARGE SCALE GENOMIC DNA]</scope>
    <source>
        <strain evidence="1 2">LMG 25512</strain>
    </source>
</reference>
<evidence type="ECO:0000313" key="2">
    <source>
        <dbReference type="Proteomes" id="UP000028715"/>
    </source>
</evidence>
<dbReference type="EMBL" id="JPRL01000002">
    <property type="protein sequence ID" value="KFF03469.1"/>
    <property type="molecule type" value="Genomic_DNA"/>
</dbReference>
<keyword evidence="2" id="KW-1185">Reference proteome</keyword>
<organism evidence="1 2">
    <name type="scientific">Flavobacterium reichenbachii</name>
    <dbReference type="NCBI Taxonomy" id="362418"/>
    <lineage>
        <taxon>Bacteria</taxon>
        <taxon>Pseudomonadati</taxon>
        <taxon>Bacteroidota</taxon>
        <taxon>Flavobacteriia</taxon>
        <taxon>Flavobacteriales</taxon>
        <taxon>Flavobacteriaceae</taxon>
        <taxon>Flavobacterium</taxon>
    </lineage>
</organism>
<proteinExistence type="predicted"/>
<sequence>MVITLKNIALNEIKGDLLSSKVSVRNFPKSVSFPFDPFYIEIVTHIKTIEISSECILFDSVRSFNETKEFAYANYWSENAKETIEKFWFFAQNGQGDYWLFDDKHKVYFYDHNHEEVSIQNFMYLGLNFEKWLQFAYLNKQFDQYYDAEEEISEEIKTEYKNKLREISISLLDNYPFEI</sequence>
<comment type="caution">
    <text evidence="1">The sequence shown here is derived from an EMBL/GenBank/DDBJ whole genome shotgun (WGS) entry which is preliminary data.</text>
</comment>